<protein>
    <submittedName>
        <fullName evidence="1">DUF5073 domain-containing protein</fullName>
    </submittedName>
</protein>
<sequence length="127" mass="13399">MVDFDIDRVSRTISAALYGPGGVGLVVKVFTGLPGVIHTPAKRGLFRSNPERIQIGDWRYEIAHDGRLLAAHLVNGIVIGEEILDAAAVGPHIGRALGQIVARYGATVIPNINAATEVLATSSGYSQ</sequence>
<gene>
    <name evidence="1" type="ORF">BST27_29105</name>
</gene>
<reference evidence="1 2" key="1">
    <citation type="submission" date="2017-02" db="EMBL/GenBank/DDBJ databases">
        <title>The new phylogeny of genus Mycobacterium.</title>
        <authorList>
            <person name="Tortoli E."/>
            <person name="Trovato A."/>
            <person name="Cirillo D.M."/>
        </authorList>
    </citation>
    <scope>NUCLEOTIDE SEQUENCE [LARGE SCALE GENOMIC DNA]</scope>
    <source>
        <strain evidence="1 2">DSM 44049</strain>
    </source>
</reference>
<evidence type="ECO:0000313" key="1">
    <source>
        <dbReference type="EMBL" id="ORA93169.1"/>
    </source>
</evidence>
<proteinExistence type="predicted"/>
<dbReference type="InterPro" id="IPR031816">
    <property type="entry name" value="DUF5073"/>
</dbReference>
<name>A0A1E3S3K7_MYCIE</name>
<dbReference type="STRING" id="28445.BHQ20_28710"/>
<dbReference type="Proteomes" id="UP000192739">
    <property type="component" value="Unassembled WGS sequence"/>
</dbReference>
<keyword evidence="2" id="KW-1185">Reference proteome</keyword>
<organism evidence="1 2">
    <name type="scientific">Mycobacterium intermedium</name>
    <dbReference type="NCBI Taxonomy" id="28445"/>
    <lineage>
        <taxon>Bacteria</taxon>
        <taxon>Bacillati</taxon>
        <taxon>Actinomycetota</taxon>
        <taxon>Actinomycetes</taxon>
        <taxon>Mycobacteriales</taxon>
        <taxon>Mycobacteriaceae</taxon>
        <taxon>Mycobacterium</taxon>
        <taxon>Mycobacterium simiae complex</taxon>
    </lineage>
</organism>
<dbReference type="EMBL" id="MVHT01000149">
    <property type="protein sequence ID" value="ORA93169.1"/>
    <property type="molecule type" value="Genomic_DNA"/>
</dbReference>
<accession>A0A1E3S3K7</accession>
<dbReference type="OrthoDB" id="4555583at2"/>
<evidence type="ECO:0000313" key="2">
    <source>
        <dbReference type="Proteomes" id="UP000192739"/>
    </source>
</evidence>
<dbReference type="AlphaFoldDB" id="A0A1E3S3K7"/>
<comment type="caution">
    <text evidence="1">The sequence shown here is derived from an EMBL/GenBank/DDBJ whole genome shotgun (WGS) entry which is preliminary data.</text>
</comment>
<dbReference type="RefSeq" id="WP_069422541.1">
    <property type="nucleotide sequence ID" value="NZ_CBCRZH010000149.1"/>
</dbReference>
<dbReference type="Pfam" id="PF16817">
    <property type="entry name" value="DUF5073"/>
    <property type="match status" value="1"/>
</dbReference>